<reference evidence="2" key="1">
    <citation type="journal article" date="2010" name="Science">
        <title>Plasticity of animal genome architecture unmasked by rapid evolution of a pelagic tunicate.</title>
        <authorList>
            <person name="Denoeud F."/>
            <person name="Henriet S."/>
            <person name="Mungpakdee S."/>
            <person name="Aury J.M."/>
            <person name="Da Silva C."/>
            <person name="Brinkmann H."/>
            <person name="Mikhaleva J."/>
            <person name="Olsen L.C."/>
            <person name="Jubin C."/>
            <person name="Canestro C."/>
            <person name="Bouquet J.M."/>
            <person name="Danks G."/>
            <person name="Poulain J."/>
            <person name="Campsteijn C."/>
            <person name="Adamski M."/>
            <person name="Cross I."/>
            <person name="Yadetie F."/>
            <person name="Muffato M."/>
            <person name="Louis A."/>
            <person name="Butcher S."/>
            <person name="Tsagkogeorga G."/>
            <person name="Konrad A."/>
            <person name="Singh S."/>
            <person name="Jensen M.F."/>
            <person name="Cong E.H."/>
            <person name="Eikeseth-Otteraa H."/>
            <person name="Noel B."/>
            <person name="Anthouard V."/>
            <person name="Porcel B.M."/>
            <person name="Kachouri-Lafond R."/>
            <person name="Nishino A."/>
            <person name="Ugolini M."/>
            <person name="Chourrout P."/>
            <person name="Nishida H."/>
            <person name="Aasland R."/>
            <person name="Huzurbazar S."/>
            <person name="Westhof E."/>
            <person name="Delsuc F."/>
            <person name="Lehrach H."/>
            <person name="Reinhardt R."/>
            <person name="Weissenbach J."/>
            <person name="Roy S.W."/>
            <person name="Artiguenave F."/>
            <person name="Postlethwait J.H."/>
            <person name="Manak J.R."/>
            <person name="Thompson E.M."/>
            <person name="Jaillon O."/>
            <person name="Du Pasquier L."/>
            <person name="Boudinot P."/>
            <person name="Liberles D.A."/>
            <person name="Volff J.N."/>
            <person name="Philippe H."/>
            <person name="Lenhard B."/>
            <person name="Roest Crollius H."/>
            <person name="Wincker P."/>
            <person name="Chourrout D."/>
        </authorList>
    </citation>
    <scope>NUCLEOTIDE SEQUENCE [LARGE SCALE GENOMIC DNA]</scope>
</reference>
<dbReference type="EMBL" id="FN653038">
    <property type="protein sequence ID" value="CBY24050.1"/>
    <property type="molecule type" value="Genomic_DNA"/>
</dbReference>
<accession>E4XD16</accession>
<protein>
    <submittedName>
        <fullName evidence="2">Uncharacterized protein</fullName>
    </submittedName>
</protein>
<keyword evidence="1" id="KW-0175">Coiled coil</keyword>
<keyword evidence="3" id="KW-1185">Reference proteome</keyword>
<evidence type="ECO:0000313" key="3">
    <source>
        <dbReference type="Proteomes" id="UP000001307"/>
    </source>
</evidence>
<organism evidence="2">
    <name type="scientific">Oikopleura dioica</name>
    <name type="common">Tunicate</name>
    <dbReference type="NCBI Taxonomy" id="34765"/>
    <lineage>
        <taxon>Eukaryota</taxon>
        <taxon>Metazoa</taxon>
        <taxon>Chordata</taxon>
        <taxon>Tunicata</taxon>
        <taxon>Appendicularia</taxon>
        <taxon>Copelata</taxon>
        <taxon>Oikopleuridae</taxon>
        <taxon>Oikopleura</taxon>
    </lineage>
</organism>
<dbReference type="InParanoid" id="E4XD16"/>
<evidence type="ECO:0000256" key="1">
    <source>
        <dbReference type="SAM" id="Coils"/>
    </source>
</evidence>
<evidence type="ECO:0000313" key="2">
    <source>
        <dbReference type="EMBL" id="CBY24050.1"/>
    </source>
</evidence>
<gene>
    <name evidence="2" type="ORF">GSOID_T00008050001</name>
</gene>
<dbReference type="Proteomes" id="UP000001307">
    <property type="component" value="Unassembled WGS sequence"/>
</dbReference>
<dbReference type="AlphaFoldDB" id="E4XD16"/>
<name>E4XD16_OIKDI</name>
<sequence>MYEEIEYTYSIPQSETANERQAEKVDEDRVLKVEEKINAIYNNFKEENSFLRNKVYDLEKDVQTMKQIIKTQSNTIQEMQDFQENINLANKDRDEELEEIRKITESISINLNKSDEFKSTSSQSSFLEVASDKTIERIKTQNYLSESDKRYMFENQLLGDFHSVKEPMMDRRIGHTGKDLYLVLKALQAGEKCVNFKLDYIKTDKRVGENRAFSLGSSWLSTEVEEKNSTRIIEVSGWSDGRTHTEAHYRFLRINFGLQLPFSANIEISALINEHRDYCNHNTYDNNLTLEYAFKNVKLVPVASNNGFFYENTDDSVELDSSLRHASVTWVVKILHKEINF</sequence>
<proteinExistence type="predicted"/>
<feature type="coiled-coil region" evidence="1">
    <location>
        <begin position="41"/>
        <end position="99"/>
    </location>
</feature>